<evidence type="ECO:0000256" key="7">
    <source>
        <dbReference type="ARBA" id="ARBA00025735"/>
    </source>
</evidence>
<dbReference type="Pfam" id="PF05837">
    <property type="entry name" value="CENP-H"/>
    <property type="match status" value="1"/>
</dbReference>
<keyword evidence="4" id="KW-0995">Kinetochore</keyword>
<comment type="subcellular location">
    <subcellularLocation>
        <location evidence="2">Chromosome</location>
        <location evidence="2">Centromere</location>
        <location evidence="2">Kinetochore</location>
    </subcellularLocation>
    <subcellularLocation>
        <location evidence="1">Nucleus</location>
    </subcellularLocation>
</comment>
<dbReference type="GO" id="GO:0043515">
    <property type="term" value="F:kinetochore binding"/>
    <property type="evidence" value="ECO:0007669"/>
    <property type="project" value="TreeGrafter"/>
</dbReference>
<gene>
    <name evidence="11" type="ORF">BGW38_010419</name>
</gene>
<feature type="region of interest" description="Disordered" evidence="9">
    <location>
        <begin position="550"/>
        <end position="575"/>
    </location>
</feature>
<dbReference type="GO" id="GO:0007059">
    <property type="term" value="P:chromosome segregation"/>
    <property type="evidence" value="ECO:0007669"/>
    <property type="project" value="TreeGrafter"/>
</dbReference>
<dbReference type="GO" id="GO:0005634">
    <property type="term" value="C:nucleus"/>
    <property type="evidence" value="ECO:0007669"/>
    <property type="project" value="UniProtKB-SubCell"/>
</dbReference>
<reference evidence="11" key="1">
    <citation type="journal article" date="2020" name="Fungal Divers.">
        <title>Resolving the Mortierellaceae phylogeny through synthesis of multi-gene phylogenetics and phylogenomics.</title>
        <authorList>
            <person name="Vandepol N."/>
            <person name="Liber J."/>
            <person name="Desiro A."/>
            <person name="Na H."/>
            <person name="Kennedy M."/>
            <person name="Barry K."/>
            <person name="Grigoriev I.V."/>
            <person name="Miller A.N."/>
            <person name="O'Donnell K."/>
            <person name="Stajich J.E."/>
            <person name="Bonito G."/>
        </authorList>
    </citation>
    <scope>NUCLEOTIDE SEQUENCE</scope>
    <source>
        <strain evidence="11">KOD1015</strain>
    </source>
</reference>
<keyword evidence="8" id="KW-0175">Coiled coil</keyword>
<name>A0A9P6KFI4_9FUNG</name>
<evidence type="ECO:0000256" key="6">
    <source>
        <dbReference type="ARBA" id="ARBA00023328"/>
    </source>
</evidence>
<dbReference type="PANTHER" id="PTHR48122">
    <property type="entry name" value="CENTROMERE PROTEIN H"/>
    <property type="match status" value="1"/>
</dbReference>
<dbReference type="GO" id="GO:0000776">
    <property type="term" value="C:kinetochore"/>
    <property type="evidence" value="ECO:0007669"/>
    <property type="project" value="UniProtKB-KW"/>
</dbReference>
<sequence length="1001" mass="110826">MDGNRKGYAEAGSSKIWCSAVNTLLSAMGKLFISLPLTSRIAAETKNSGFDRTTKSQRLTDQLTTRLASSLHVSNTTRGEYQDVALPLTRMDHSRGFHRVVQRQVDTNHHLTYPSSPSSDGEGSHNDPAEAPPSEPRKFRKAARSRSNPSTPANSHPPSPMPFTSTGIDDMFSISTSSLSSSASMGDVFLRNGSSSIPDMSSIDISRSGSLFKRREHRFNQSPMKTSPHLAMATRLALFHRIVSTTQTAAAQTKDMDVWIMEQTSKRGFQDRQAFEAEVTSRAKVLSSALSALAEGFPTSTHQSHFSQGLDNPDQDYFIYRSIQAALDAVLENAQWLCGPDFEMGINRICPQWSAHVGSIEQIAHYVQVVECMRETLSGQFQHPIDVSEDLVRCQELIDYQRTLFGEALRNRGLEWRALGLPALDSTIQATQDWILNLAKTLTIKIRAEVNLVLENARHAMDQPEMDIERDEGSFMHRSMVDVMDLILQGALFTGSCLELIGRGCPMLLTWWIELSSQYCTYALSKRKEQVLRAKRSLLISQSKKYGGPRSPFISADPDTAMESHSTGLDPIPRQYTHAPSGRGVFLKTMEIYENVSRLLQCILEMQEEEELEDGLSTDTLPQPYGEQVGIPEDLSMDSYSGSSMTINDQQNGLSMQGQPYGAINGHRPRSIQNPLRRPAMDPSRLQRRIAMEALASVLVETGLELSESIVETLGLGGQESSSSTTGPLINPLRSASVALKDYGNGNGTDSNRLSSNFDVVSPSFLKEIPSSARAMAAVTALTSFAGGGVMASGTGGIGLIYVQFVVRLISKIIEFAGQDPLQEQRLLTTTSIPSSIPASQDVTNTRRELETNIDKLKQEYAQALSLESVRNKVIDKGLLDQIDERDRLVSEFLKIHQELQGVQRELSPIQTEVLDCQNENRNLVRAVEEATATLRDSSITKDTEKSRLSEKRTEEELKALSVKYNVISNVLQGLLLESGIDWADDPHYLNVMLKLRRPLD</sequence>
<organism evidence="11 12">
    <name type="scientific">Lunasporangiospora selenospora</name>
    <dbReference type="NCBI Taxonomy" id="979761"/>
    <lineage>
        <taxon>Eukaryota</taxon>
        <taxon>Fungi</taxon>
        <taxon>Fungi incertae sedis</taxon>
        <taxon>Mucoromycota</taxon>
        <taxon>Mortierellomycotina</taxon>
        <taxon>Mortierellomycetes</taxon>
        <taxon>Mortierellales</taxon>
        <taxon>Mortierellaceae</taxon>
        <taxon>Lunasporangiospora</taxon>
    </lineage>
</organism>
<evidence type="ECO:0000256" key="5">
    <source>
        <dbReference type="ARBA" id="ARBA00023242"/>
    </source>
</evidence>
<evidence type="ECO:0000256" key="3">
    <source>
        <dbReference type="ARBA" id="ARBA00022454"/>
    </source>
</evidence>
<dbReference type="AlphaFoldDB" id="A0A9P6KFI4"/>
<dbReference type="InterPro" id="IPR040034">
    <property type="entry name" value="CENP-H"/>
</dbReference>
<evidence type="ECO:0000256" key="8">
    <source>
        <dbReference type="SAM" id="Coils"/>
    </source>
</evidence>
<evidence type="ECO:0000256" key="9">
    <source>
        <dbReference type="SAM" id="MobiDB-lite"/>
    </source>
</evidence>
<dbReference type="GO" id="GO:0051382">
    <property type="term" value="P:kinetochore assembly"/>
    <property type="evidence" value="ECO:0007669"/>
    <property type="project" value="InterPro"/>
</dbReference>
<dbReference type="OrthoDB" id="2162799at2759"/>
<comment type="caution">
    <text evidence="11">The sequence shown here is derived from an EMBL/GenBank/DDBJ whole genome shotgun (WGS) entry which is preliminary data.</text>
</comment>
<evidence type="ECO:0000256" key="2">
    <source>
        <dbReference type="ARBA" id="ARBA00004629"/>
    </source>
</evidence>
<keyword evidence="12" id="KW-1185">Reference proteome</keyword>
<dbReference type="EMBL" id="JAABOA010000841">
    <property type="protein sequence ID" value="KAF9583016.1"/>
    <property type="molecule type" value="Genomic_DNA"/>
</dbReference>
<evidence type="ECO:0000256" key="4">
    <source>
        <dbReference type="ARBA" id="ARBA00022838"/>
    </source>
</evidence>
<feature type="coiled-coil region" evidence="8">
    <location>
        <begin position="840"/>
        <end position="867"/>
    </location>
</feature>
<proteinExistence type="inferred from homology"/>
<keyword evidence="3" id="KW-0158">Chromosome</keyword>
<protein>
    <recommendedName>
        <fullName evidence="10">Centromere protein H C-terminal domain-containing protein</fullName>
    </recommendedName>
</protein>
<comment type="similarity">
    <text evidence="7">Belongs to the CENP-H/MCM16 family.</text>
</comment>
<feature type="compositionally biased region" description="Polar residues" evidence="9">
    <location>
        <begin position="145"/>
        <end position="154"/>
    </location>
</feature>
<keyword evidence="5" id="KW-0539">Nucleus</keyword>
<accession>A0A9P6KFI4</accession>
<evidence type="ECO:0000259" key="10">
    <source>
        <dbReference type="Pfam" id="PF05837"/>
    </source>
</evidence>
<dbReference type="InterPro" id="IPR008426">
    <property type="entry name" value="CENP-H_C"/>
</dbReference>
<dbReference type="GO" id="GO:0007052">
    <property type="term" value="P:mitotic spindle organization"/>
    <property type="evidence" value="ECO:0007669"/>
    <property type="project" value="TreeGrafter"/>
</dbReference>
<dbReference type="Proteomes" id="UP000780801">
    <property type="component" value="Unassembled WGS sequence"/>
</dbReference>
<evidence type="ECO:0000313" key="11">
    <source>
        <dbReference type="EMBL" id="KAF9583016.1"/>
    </source>
</evidence>
<feature type="domain" description="Centromere protein H C-terminal" evidence="10">
    <location>
        <begin position="868"/>
        <end position="996"/>
    </location>
</feature>
<evidence type="ECO:0000256" key="1">
    <source>
        <dbReference type="ARBA" id="ARBA00004123"/>
    </source>
</evidence>
<feature type="region of interest" description="Disordered" evidence="9">
    <location>
        <begin position="103"/>
        <end position="169"/>
    </location>
</feature>
<dbReference type="PANTHER" id="PTHR48122:SF1">
    <property type="entry name" value="CENTROMERE PROTEIN H"/>
    <property type="match status" value="1"/>
</dbReference>
<keyword evidence="6" id="KW-0137">Centromere</keyword>
<evidence type="ECO:0000313" key="12">
    <source>
        <dbReference type="Proteomes" id="UP000780801"/>
    </source>
</evidence>